<dbReference type="BioCyc" id="LBIF456481:LEPBI_RS12610-MONOMER"/>
<protein>
    <submittedName>
        <fullName evidence="2">Uncharacterized protein</fullName>
    </submittedName>
</protein>
<dbReference type="KEGG" id="lbi:LEPBI_I2562"/>
<evidence type="ECO:0000313" key="3">
    <source>
        <dbReference type="Proteomes" id="UP000001847"/>
    </source>
</evidence>
<dbReference type="OrthoDB" id="346168at2"/>
<evidence type="ECO:0000313" key="2">
    <source>
        <dbReference type="EMBL" id="ABZ98643.1"/>
    </source>
</evidence>
<keyword evidence="3" id="KW-1185">Reference proteome</keyword>
<evidence type="ECO:0000256" key="1">
    <source>
        <dbReference type="SAM" id="Phobius"/>
    </source>
</evidence>
<name>B0SM13_LEPBP</name>
<organism evidence="2 3">
    <name type="scientific">Leptospira biflexa serovar Patoc (strain Patoc 1 / ATCC 23582 / Paris)</name>
    <dbReference type="NCBI Taxonomy" id="456481"/>
    <lineage>
        <taxon>Bacteria</taxon>
        <taxon>Pseudomonadati</taxon>
        <taxon>Spirochaetota</taxon>
        <taxon>Spirochaetia</taxon>
        <taxon>Leptospirales</taxon>
        <taxon>Leptospiraceae</taxon>
        <taxon>Leptospira</taxon>
    </lineage>
</organism>
<proteinExistence type="predicted"/>
<dbReference type="AlphaFoldDB" id="B0SM13"/>
<keyword evidence="1" id="KW-1133">Transmembrane helix</keyword>
<feature type="transmembrane region" description="Helical" evidence="1">
    <location>
        <begin position="27"/>
        <end position="47"/>
    </location>
</feature>
<dbReference type="EMBL" id="CP000786">
    <property type="protein sequence ID" value="ABZ98643.1"/>
    <property type="molecule type" value="Genomic_DNA"/>
</dbReference>
<keyword evidence="1" id="KW-0812">Transmembrane</keyword>
<reference evidence="2 3" key="1">
    <citation type="journal article" date="2008" name="PLoS ONE">
        <title>Genome sequence of the saprophyte Leptospira biflexa provides insights into the evolution of Leptospira and the pathogenesis of leptospirosis.</title>
        <authorList>
            <person name="Picardeau M."/>
            <person name="Bulach D.M."/>
            <person name="Bouchier C."/>
            <person name="Zuerner R.L."/>
            <person name="Zidane N."/>
            <person name="Wilson P.J."/>
            <person name="Creno S."/>
            <person name="Kuczek E.S."/>
            <person name="Bommezzadri S."/>
            <person name="Davis J.C."/>
            <person name="McGrath A."/>
            <person name="Johnson M.J."/>
            <person name="Boursaux-Eude C."/>
            <person name="Seemann T."/>
            <person name="Rouy Z."/>
            <person name="Coppel R.L."/>
            <person name="Rood J.I."/>
            <person name="Lajus A."/>
            <person name="Davies J.K."/>
            <person name="Medigue C."/>
            <person name="Adler B."/>
        </authorList>
    </citation>
    <scope>NUCLEOTIDE SEQUENCE [LARGE SCALE GENOMIC DNA]</scope>
    <source>
        <strain evidence="3">Patoc 1 / ATCC 23582 / Paris</strain>
    </source>
</reference>
<feature type="transmembrane region" description="Helical" evidence="1">
    <location>
        <begin position="335"/>
        <end position="357"/>
    </location>
</feature>
<gene>
    <name evidence="2" type="ordered locus">LEPBI_I2562</name>
</gene>
<keyword evidence="1" id="KW-0472">Membrane</keyword>
<dbReference type="HOGENOM" id="CLU_606589_0_0_12"/>
<feature type="transmembrane region" description="Helical" evidence="1">
    <location>
        <begin position="304"/>
        <end position="323"/>
    </location>
</feature>
<dbReference type="RefSeq" id="WP_012389504.1">
    <property type="nucleotide sequence ID" value="NC_010602.1"/>
</dbReference>
<feature type="transmembrane region" description="Helical" evidence="1">
    <location>
        <begin position="124"/>
        <end position="144"/>
    </location>
</feature>
<feature type="transmembrane region" description="Helical" evidence="1">
    <location>
        <begin position="216"/>
        <end position="239"/>
    </location>
</feature>
<feature type="transmembrane region" description="Helical" evidence="1">
    <location>
        <begin position="392"/>
        <end position="408"/>
    </location>
</feature>
<feature type="transmembrane region" description="Helical" evidence="1">
    <location>
        <begin position="150"/>
        <end position="167"/>
    </location>
</feature>
<dbReference type="STRING" id="456481.LEPBI_I2562"/>
<feature type="transmembrane region" description="Helical" evidence="1">
    <location>
        <begin position="278"/>
        <end position="297"/>
    </location>
</feature>
<dbReference type="Proteomes" id="UP000001847">
    <property type="component" value="Chromosome I"/>
</dbReference>
<sequence>MFLFLIYPLLLFFVANGIDRSDTISILSSTFSLGLYFFFLQTKLYVFENRFWMFLCYSVILRCFVLGSHPNLSDDIYRYLFDAKLLFNGFSPYVQTPSAWIVANQMPFGDMKELLTNMNSPNYFSVYPLLLLSIFLIGFVLNSLLQTQFLGIQIIFLLFDFLNLNLIRRFYPKESFHFYWIYFANPLVIIEGVSQMHPEILFVPWLLVFVQTNHLWIRELAMIILTQFKINTVLFLLGFSHQRKKILYGAFGILLSLVVWKITVFSNLESQGSRGIGLFFHSFRFAGILEPIFYITLHSFGYSYLSGILSLSTFAFLLINLFLNEKFLSLPIERRLFLLYTIFLLFSPVIHSWYWILFVILGMICRINPILQTLVIILAFLSYLIYVSELYFYLYWILSLIGFGIYGIKEINYLRKTAIPWQS</sequence>
<accession>B0SM13</accession>
<feature type="transmembrane region" description="Helical" evidence="1">
    <location>
        <begin position="179"/>
        <end position="196"/>
    </location>
</feature>
<dbReference type="Pfam" id="PF26314">
    <property type="entry name" value="MptA_B_family"/>
    <property type="match status" value="1"/>
</dbReference>
<feature type="transmembrane region" description="Helical" evidence="1">
    <location>
        <begin position="369"/>
        <end position="386"/>
    </location>
</feature>
<feature type="transmembrane region" description="Helical" evidence="1">
    <location>
        <begin position="246"/>
        <end position="266"/>
    </location>
</feature>